<name>G4HNX2_9BACL</name>
<dbReference type="OrthoDB" id="2666358at2"/>
<proteinExistence type="predicted"/>
<accession>G4HNX2</accession>
<dbReference type="AlphaFoldDB" id="G4HNX2"/>
<organism evidence="1 2">
    <name type="scientific">Paenibacillus lactis 154</name>
    <dbReference type="NCBI Taxonomy" id="743719"/>
    <lineage>
        <taxon>Bacteria</taxon>
        <taxon>Bacillati</taxon>
        <taxon>Bacillota</taxon>
        <taxon>Bacilli</taxon>
        <taxon>Bacillales</taxon>
        <taxon>Paenibacillaceae</taxon>
        <taxon>Paenibacillus</taxon>
    </lineage>
</organism>
<protein>
    <submittedName>
        <fullName evidence="1">Uncharacterized protein</fullName>
    </submittedName>
</protein>
<evidence type="ECO:0000313" key="2">
    <source>
        <dbReference type="Proteomes" id="UP000003891"/>
    </source>
</evidence>
<evidence type="ECO:0000313" key="1">
    <source>
        <dbReference type="EMBL" id="EHB50136.1"/>
    </source>
</evidence>
<reference evidence="1 2" key="1">
    <citation type="submission" date="2011-09" db="EMBL/GenBank/DDBJ databases">
        <title>The draft genome of Paenibacillus lactis 154.</title>
        <authorList>
            <consortium name="US DOE Joint Genome Institute (JGI-PGF)"/>
            <person name="Lucas S."/>
            <person name="Han J."/>
            <person name="Lapidus A."/>
            <person name="Cheng J.-F."/>
            <person name="Goodwin L."/>
            <person name="Pitluck S."/>
            <person name="Peters L."/>
            <person name="Land M.L."/>
            <person name="Hauser L."/>
            <person name="Siebers A."/>
            <person name="Thelen M."/>
            <person name="Hugenholtz P."/>
            <person name="Allgaier M."/>
            <person name="Woyke T.J."/>
        </authorList>
    </citation>
    <scope>NUCLEOTIDE SEQUENCE [LARGE SCALE GENOMIC DNA]</scope>
    <source>
        <strain evidence="1 2">154</strain>
    </source>
</reference>
<dbReference type="STRING" id="743719.PaelaDRAFT_5683"/>
<dbReference type="EMBL" id="AGIP01000022">
    <property type="protein sequence ID" value="EHB50136.1"/>
    <property type="molecule type" value="Genomic_DNA"/>
</dbReference>
<dbReference type="Proteomes" id="UP000003891">
    <property type="component" value="Unassembled WGS sequence"/>
</dbReference>
<gene>
    <name evidence="1" type="ORF">PaelaDRAFT_5683</name>
</gene>
<sequence length="69" mass="7882">MNKLEGLLVPGAVINKIITNVKTKHQIVLFAVDLDGNTVLVGPIMGRKDKDWFRKCWTLDKEDILKDYI</sequence>